<protein>
    <recommendedName>
        <fullName evidence="9">Protein RFT1 homolog</fullName>
    </recommendedName>
</protein>
<dbReference type="FunCoup" id="D2VX23">
    <property type="interactions" value="281"/>
</dbReference>
<comment type="pathway">
    <text evidence="2">Protein modification; protein glycosylation.</text>
</comment>
<keyword evidence="6 9" id="KW-1133">Transmembrane helix</keyword>
<dbReference type="InParanoid" id="D2VX23"/>
<feature type="transmembrane region" description="Helical" evidence="9">
    <location>
        <begin position="210"/>
        <end position="232"/>
    </location>
</feature>
<dbReference type="GO" id="GO:0005789">
    <property type="term" value="C:endoplasmic reticulum membrane"/>
    <property type="evidence" value="ECO:0007669"/>
    <property type="project" value="UniProtKB-SubCell"/>
</dbReference>
<feature type="transmembrane region" description="Helical" evidence="9">
    <location>
        <begin position="529"/>
        <end position="550"/>
    </location>
</feature>
<evidence type="ECO:0000256" key="9">
    <source>
        <dbReference type="RuleBase" id="RU365067"/>
    </source>
</evidence>
<organism evidence="11">
    <name type="scientific">Naegleria gruberi</name>
    <name type="common">Amoeba</name>
    <dbReference type="NCBI Taxonomy" id="5762"/>
    <lineage>
        <taxon>Eukaryota</taxon>
        <taxon>Discoba</taxon>
        <taxon>Heterolobosea</taxon>
        <taxon>Tetramitia</taxon>
        <taxon>Eutetramitia</taxon>
        <taxon>Vahlkampfiidae</taxon>
        <taxon>Naegleria</taxon>
    </lineage>
</organism>
<name>D2VX23_NAEGR</name>
<evidence type="ECO:0000256" key="5">
    <source>
        <dbReference type="ARBA" id="ARBA00022824"/>
    </source>
</evidence>
<feature type="transmembrane region" description="Helical" evidence="9">
    <location>
        <begin position="496"/>
        <end position="517"/>
    </location>
</feature>
<feature type="transmembrane region" description="Helical" evidence="9">
    <location>
        <begin position="117"/>
        <end position="139"/>
    </location>
</feature>
<comment type="function">
    <text evidence="8 9">Intramembrane glycolipid transporter that operates in the biosynthetic pathway of dolichol-linked oligosaccharides, the glycan precursors employed in protein asparagine (N)-glycosylation. The sequential addition of sugars to dolichol pyrophosphate produces dolichol-linked oligosaccharides containing fourteen sugars, including two GlcNAcs, nine mannoses and three glucoses. Once assembled, the oligosaccharide is transferred from the lipid to nascent proteins by oligosaccharyltransferases. The assembly of dolichol-linked oligosaccharides begins on the cytosolic side of the endoplasmic reticulum membrane and finishes in its lumen. RFT1 could mediate the translocation of the cytosolically oriented intermediate DolPP-GlcNAc2Man5, produced by ALG11, into the ER lumen where dolichol-linked oligosaccharides assembly continues. However, the intramembrane lipid transporter activity could not be confirmed in vitro.</text>
</comment>
<feature type="transmembrane region" description="Helical" evidence="9">
    <location>
        <begin position="78"/>
        <end position="96"/>
    </location>
</feature>
<gene>
    <name evidence="10" type="ORF">NAEGRDRAFT_73590</name>
</gene>
<dbReference type="PANTHER" id="PTHR13117">
    <property type="entry name" value="ENDOPLASMIC RETICULUM MULTISPAN TRANSMEMBRANE PROTEIN-RELATED"/>
    <property type="match status" value="1"/>
</dbReference>
<dbReference type="EMBL" id="GG738906">
    <property type="protein sequence ID" value="EFC38608.1"/>
    <property type="molecule type" value="Genomic_DNA"/>
</dbReference>
<dbReference type="GeneID" id="8853925"/>
<feature type="transmembrane region" description="Helical" evidence="9">
    <location>
        <begin position="423"/>
        <end position="445"/>
    </location>
</feature>
<keyword evidence="5" id="KW-0256">Endoplasmic reticulum</keyword>
<comment type="subcellular location">
    <subcellularLocation>
        <location evidence="1 9">Endoplasmic reticulum membrane</location>
        <topology evidence="1 9">Multi-pass membrane protein</topology>
    </subcellularLocation>
</comment>
<dbReference type="PANTHER" id="PTHR13117:SF5">
    <property type="entry name" value="PROTEIN RFT1 HOMOLOG"/>
    <property type="match status" value="1"/>
</dbReference>
<evidence type="ECO:0000313" key="10">
    <source>
        <dbReference type="EMBL" id="EFC38608.1"/>
    </source>
</evidence>
<evidence type="ECO:0000313" key="11">
    <source>
        <dbReference type="Proteomes" id="UP000006671"/>
    </source>
</evidence>
<dbReference type="Proteomes" id="UP000006671">
    <property type="component" value="Unassembled WGS sequence"/>
</dbReference>
<keyword evidence="7 9" id="KW-0472">Membrane</keyword>
<dbReference type="STRING" id="5762.D2VX23"/>
<keyword evidence="4 9" id="KW-0812">Transmembrane</keyword>
<dbReference type="GO" id="GO:0034203">
    <property type="term" value="P:glycolipid translocation"/>
    <property type="evidence" value="ECO:0007669"/>
    <property type="project" value="TreeGrafter"/>
</dbReference>
<evidence type="ECO:0000256" key="4">
    <source>
        <dbReference type="ARBA" id="ARBA00022692"/>
    </source>
</evidence>
<dbReference type="InterPro" id="IPR007594">
    <property type="entry name" value="RFT1"/>
</dbReference>
<feature type="transmembrane region" description="Helical" evidence="9">
    <location>
        <begin position="451"/>
        <end position="475"/>
    </location>
</feature>
<dbReference type="RefSeq" id="XP_002671352.1">
    <property type="nucleotide sequence ID" value="XM_002671306.1"/>
</dbReference>
<dbReference type="KEGG" id="ngr:NAEGRDRAFT_73590"/>
<feature type="transmembrane region" description="Helical" evidence="9">
    <location>
        <begin position="45"/>
        <end position="66"/>
    </location>
</feature>
<dbReference type="VEuPathDB" id="AmoebaDB:NAEGRDRAFT_73590"/>
<evidence type="ECO:0000256" key="2">
    <source>
        <dbReference type="ARBA" id="ARBA00004922"/>
    </source>
</evidence>
<dbReference type="AlphaFoldDB" id="D2VX23"/>
<accession>D2VX23</accession>
<dbReference type="Pfam" id="PF04506">
    <property type="entry name" value="Rft-1"/>
    <property type="match status" value="1"/>
</dbReference>
<proteinExistence type="inferred from homology"/>
<evidence type="ECO:0000256" key="6">
    <source>
        <dbReference type="ARBA" id="ARBA00022989"/>
    </source>
</evidence>
<feature type="transmembrane region" description="Helical" evidence="9">
    <location>
        <begin position="184"/>
        <end position="204"/>
    </location>
</feature>
<sequence length="575" mass="66279">MTKIRISNTITDGTARESLIEKQIGNNQPTKSHIQDTLTSAGKGLSYLLSLSFLSKIVTFVANTYIIRQLDPGTKGFIFKSELFATTVIFLSSECFRRACLRTNLNESNNENQYQKIRTISLLSIPYGLLTMIFCYFIWGTFYLPKVDSTISPLLIYSFATFIEIFAQPMYILSLAQLAFGVRVTIEASALFIKIISSFFIVNICKTENVLLYFGYSQICYSLTIFIGYLIYNFKWNNGNKLLEKFTISWDWNLFELSQSFLYQSVIKYILTEGEKHILILFRTQYDQGVYDIVFNLGSLAARLIFQYLEETSFSIWSKLSNIVNCTERKPSNDEITESVTTSATVLILFLKASILIGCVFAFFGPAYSHTLIYLLYGDQWANNTEAPQILSIYCFYIFFMALNGISEAFIHALSDRKEIIKLNYIMILFSIVYMSVCITCLWLFNLGTKSMIIANCFNMLMRISYSTYFIVLFFKKHKNNLRMKPSEILQQIIPSKVVLIVLSSCLVITKATELYFDISKTKLFCIVRFVHIGVGSLFLMLFIVCLYKFEKPFIRQFTMFRRGEIGTTLNEKQE</sequence>
<keyword evidence="11" id="KW-1185">Reference proteome</keyword>
<evidence type="ECO:0000256" key="7">
    <source>
        <dbReference type="ARBA" id="ARBA00023136"/>
    </source>
</evidence>
<dbReference type="OrthoDB" id="9979195at2759"/>
<evidence type="ECO:0000256" key="3">
    <source>
        <dbReference type="ARBA" id="ARBA00010288"/>
    </source>
</evidence>
<dbReference type="eggNOG" id="KOG2864">
    <property type="taxonomic scope" value="Eukaryota"/>
</dbReference>
<evidence type="ECO:0000256" key="1">
    <source>
        <dbReference type="ARBA" id="ARBA00004477"/>
    </source>
</evidence>
<feature type="transmembrane region" description="Helical" evidence="9">
    <location>
        <begin position="151"/>
        <end position="172"/>
    </location>
</feature>
<evidence type="ECO:0000256" key="8">
    <source>
        <dbReference type="ARBA" id="ARBA00045912"/>
    </source>
</evidence>
<reference evidence="10 11" key="1">
    <citation type="journal article" date="2010" name="Cell">
        <title>The genome of Naegleria gruberi illuminates early eukaryotic versatility.</title>
        <authorList>
            <person name="Fritz-Laylin L.K."/>
            <person name="Prochnik S.E."/>
            <person name="Ginger M.L."/>
            <person name="Dacks J.B."/>
            <person name="Carpenter M.L."/>
            <person name="Field M.C."/>
            <person name="Kuo A."/>
            <person name="Paredez A."/>
            <person name="Chapman J."/>
            <person name="Pham J."/>
            <person name="Shu S."/>
            <person name="Neupane R."/>
            <person name="Cipriano M."/>
            <person name="Mancuso J."/>
            <person name="Tu H."/>
            <person name="Salamov A."/>
            <person name="Lindquist E."/>
            <person name="Shapiro H."/>
            <person name="Lucas S."/>
            <person name="Grigoriev I.V."/>
            <person name="Cande W.Z."/>
            <person name="Fulton C."/>
            <person name="Rokhsar D.S."/>
            <person name="Dawson S.C."/>
        </authorList>
    </citation>
    <scope>NUCLEOTIDE SEQUENCE [LARGE SCALE GENOMIC DNA]</scope>
    <source>
        <strain evidence="10 11">NEG-M</strain>
    </source>
</reference>
<feature type="transmembrane region" description="Helical" evidence="9">
    <location>
        <begin position="389"/>
        <end position="411"/>
    </location>
</feature>
<comment type="similarity">
    <text evidence="3 9">Belongs to the RFT1 family.</text>
</comment>
<dbReference type="OMA" id="WPGKLFG"/>
<dbReference type="GO" id="GO:0006488">
    <property type="term" value="P:dolichol-linked oligosaccharide biosynthetic process"/>
    <property type="evidence" value="ECO:0007669"/>
    <property type="project" value="InterPro"/>
</dbReference>
<feature type="transmembrane region" description="Helical" evidence="9">
    <location>
        <begin position="355"/>
        <end position="377"/>
    </location>
</feature>